<dbReference type="SUPFAM" id="SSF58069">
    <property type="entry name" value="Virus ectodomain"/>
    <property type="match status" value="1"/>
</dbReference>
<feature type="non-terminal residue" evidence="1">
    <location>
        <position position="1"/>
    </location>
</feature>
<sequence length="47" mass="5276">AAIDFLLLAQGQECEEFEGTCCMNLSDYSTSIHAKIKELRQGLQRLT</sequence>
<dbReference type="EMBL" id="KL447188">
    <property type="protein sequence ID" value="KFO70675.1"/>
    <property type="molecule type" value="Genomic_DNA"/>
</dbReference>
<dbReference type="Gene3D" id="1.10.287.210">
    <property type="match status" value="1"/>
</dbReference>
<feature type="non-terminal residue" evidence="1">
    <location>
        <position position="47"/>
    </location>
</feature>
<dbReference type="Proteomes" id="UP000053760">
    <property type="component" value="Unassembled WGS sequence"/>
</dbReference>
<reference evidence="1 2" key="1">
    <citation type="submission" date="2014-04" db="EMBL/GenBank/DDBJ databases">
        <title>Genome evolution of avian class.</title>
        <authorList>
            <person name="Zhang G."/>
            <person name="Li C."/>
        </authorList>
    </citation>
    <scope>NUCLEOTIDE SEQUENCE [LARGE SCALE GENOMIC DNA]</scope>
    <source>
        <strain evidence="1">BGI_N303</strain>
    </source>
</reference>
<protein>
    <submittedName>
        <fullName evidence="1">Uncharacterized protein</fullName>
    </submittedName>
</protein>
<dbReference type="AlphaFoldDB" id="A0A091FJI7"/>
<gene>
    <name evidence="1" type="ORF">N303_05843</name>
</gene>
<evidence type="ECO:0000313" key="2">
    <source>
        <dbReference type="Proteomes" id="UP000053760"/>
    </source>
</evidence>
<accession>A0A091FJI7</accession>
<name>A0A091FJI7_CUCCA</name>
<keyword evidence="2" id="KW-1185">Reference proteome</keyword>
<evidence type="ECO:0000313" key="1">
    <source>
        <dbReference type="EMBL" id="KFO70675.1"/>
    </source>
</evidence>
<organism evidence="1 2">
    <name type="scientific">Cuculus canorus</name>
    <name type="common">Common cuckoo</name>
    <dbReference type="NCBI Taxonomy" id="55661"/>
    <lineage>
        <taxon>Eukaryota</taxon>
        <taxon>Metazoa</taxon>
        <taxon>Chordata</taxon>
        <taxon>Craniata</taxon>
        <taxon>Vertebrata</taxon>
        <taxon>Euteleostomi</taxon>
        <taxon>Archelosauria</taxon>
        <taxon>Archosauria</taxon>
        <taxon>Dinosauria</taxon>
        <taxon>Saurischia</taxon>
        <taxon>Theropoda</taxon>
        <taxon>Coelurosauria</taxon>
        <taxon>Aves</taxon>
        <taxon>Neognathae</taxon>
        <taxon>Neoaves</taxon>
        <taxon>Otidimorphae</taxon>
        <taxon>Cuculiformes</taxon>
        <taxon>Cuculidae</taxon>
        <taxon>Cuculus</taxon>
    </lineage>
</organism>
<proteinExistence type="predicted"/>